<dbReference type="SMART" id="SM00034">
    <property type="entry name" value="CLECT"/>
    <property type="match status" value="1"/>
</dbReference>
<dbReference type="InterPro" id="IPR046791">
    <property type="entry name" value="Polycystin_dom"/>
</dbReference>
<dbReference type="InterPro" id="IPR046338">
    <property type="entry name" value="GAIN_dom_sf"/>
</dbReference>
<reference evidence="20" key="2">
    <citation type="submission" date="2025-08" db="UniProtKB">
        <authorList>
            <consortium name="Ensembl"/>
        </authorList>
    </citation>
    <scope>IDENTIFICATION</scope>
</reference>
<dbReference type="GO" id="GO:0050982">
    <property type="term" value="P:detection of mechanical stimulus"/>
    <property type="evidence" value="ECO:0007669"/>
    <property type="project" value="TreeGrafter"/>
</dbReference>
<evidence type="ECO:0000256" key="1">
    <source>
        <dbReference type="ARBA" id="ARBA00004141"/>
    </source>
</evidence>
<evidence type="ECO:0000259" key="18">
    <source>
        <dbReference type="PROSITE" id="PS50221"/>
    </source>
</evidence>
<dbReference type="Pfam" id="PF08016">
    <property type="entry name" value="PKD_channel"/>
    <property type="match status" value="1"/>
</dbReference>
<dbReference type="InterPro" id="IPR001024">
    <property type="entry name" value="PLAT/LH2_dom"/>
</dbReference>
<keyword evidence="9" id="KW-1015">Disulfide bond</keyword>
<evidence type="ECO:0000256" key="8">
    <source>
        <dbReference type="ARBA" id="ARBA00023136"/>
    </source>
</evidence>
<evidence type="ECO:0000256" key="6">
    <source>
        <dbReference type="ARBA" id="ARBA00022737"/>
    </source>
</evidence>
<comment type="similarity">
    <text evidence="2">Belongs to the polycystin family.</text>
</comment>
<dbReference type="PANTHER" id="PTHR10877:SF134">
    <property type="entry name" value="POLYCYSTIN-1-LIKE PROTEIN 2"/>
    <property type="match status" value="1"/>
</dbReference>
<keyword evidence="21" id="KW-1185">Reference proteome</keyword>
<dbReference type="Pfam" id="PF02140">
    <property type="entry name" value="SUEL_Lectin"/>
    <property type="match status" value="1"/>
</dbReference>
<feature type="compositionally biased region" description="Basic and acidic residues" evidence="13">
    <location>
        <begin position="1419"/>
        <end position="1428"/>
    </location>
</feature>
<dbReference type="InterPro" id="IPR043159">
    <property type="entry name" value="Lectin_gal-bd_sf"/>
</dbReference>
<sequence length="2266" mass="253010">MVSHVLTCMVLVFSWTCYAEDAETLPCPEYQEGFDGSCYEFVALQRSFLSAEGWCERGGGHLAFILNDETQQFLQKHLEPEKDWWLGLAPAAPNLTLDNVEGSLAWLDGSDVSYNNWVNLPEALAACGYVLGHSGFQWEATANCSQELNFICQFDSGTSIACGGQNATLQCGSGQVIEIEDSFYGRKTIHYCQSKLTASPTSSQEECSWIDVVDSVTAHCHGLQACQAPVDPSSFGEPCPALGSYLSVEYRCKHGLQLLMSTLVAVFDNVTITVKWLLHPFKGNLTCTLNAGDGHSIDPYSPEEMESTMMHKFSRPGVFVVEVECTTSDWHVTAQKAITVQEPVREFNVIECYGRNGSTGGTKCSLLYGTSVQFQVTVDAGTNVSYTIQHKDHLVANSSVDTGITPHNITLSESVVEKLGHGCHNLTLTASNMVTEHAVSTDVELCLLEAVEGLQASLVSVEDDCPDSTDLTIGILLERGAPVQLLFNINGAMDALSETREMLNGSLQEYTFSSPLEGKWSLRCAEINCDNCASLNASSPVKLRLSCVTPCPDVVWYIEDPRPLIVRLEHHFDRFSKEPGFAKYTLPIPDPEPTPADLHPISCSISPPSGTVLDAFDITCKPSPFCAAGCYYCFKTDTGQSLFCLPIEVKSVFLPLGDENNNYRLSVVVTVNGEKAKATTTVTTQVLNLHSVVNKTMTQLKQQGLLSGEALGQIFTSVSDMLNAEAGQDQKDARTKLREQMLTEMTTVLLDSPTNTTEEVQVTARAVAGLTQRPDELSISAQEDAVSLLVDLSSSLNTISVNNDSGDDEEVVQAATPIVEAASNILNVSFNKKVSDFLLTGMNNVQSALLNNKQLNGEPAIIDTDQISVYVNRVSSETMQMQDINVQKNSSSRFLFPTLPRDIVSPAEPVDVRMMSFEKNPYSWKEENITGTVGSVSLTRVNGTIIPVENLPDEIEILLPRLDVGQKNSTVLDLANFSTLIIDVPSPVVTLVLKMEPSEDISFMLFLGSEDYPNDEKYVAKTQLPLENSKEEEKYTWVLTPKDRNGDAGVHYLVIKPIVEPGIKSINATVTVTSIAAQCKYWNETAASWSEHGCRVGPLTTPSVTQCLCNHLTFFGSSFFVMPNLVDVSRTAELFATFANNPVVVCFVGAIFAAYLLVVVWACRKDIQDSAKVKITLLEDNHPLAEYRYILNVYTGHRHGASTSSQVTITLMGTEGESEPHHLTDAEKPVFERGGTDMFLLTTHFSLGDLQSIRLWHDNSGDHPAWYINKVMVQDLESGQKWHFLCNSWLAVDVGECTLDKVFPVATETDLKRFSNLFFMKTAKDFRDGHIWFSVISRPPSSTFTRVQRVSCCLSLLLCTMLTSIMFWGIPTDPSEQTMDLGHIEFTWQQVMIGIQSSIIMFPINLLIVSIFRNTRPREKTTKTDATKQGKTVRVAPSQASSPQKELKDITPDTVIKDIKRIAQSLLKAMKSPLPHLELEPGQQVDINALLSLVEKIIRQQNQVAGDFYTDSIKRDRSMILSLGAVNLQGSPEKCPDENKKKSNNSRYLYRQLRHVEKELSLLGPFGFPNPDSYNLAMQQVEGMRALLEYHLPLCSLDGDHFSSCPSPEENMNGGTNKKCCQGGLPWWFVFVGWILVIATSGVSGYFTMMYGLTYGKDRSISWLISMVVSFFESLFITQPLKVLGFAAFFALVLKKVDQEEYGEPQIDENLRSPDNPDVVWRGRRDSTCSFYQPPPPSDIERMRHNMIKEQKVFALVREILAYMGFMWMLLLVAYGQRDPNAYFLTQHIQQSFSKGISDSMSIQDVFSWANTTLLNNLFGAHPGFITDGNSKLVGSARLRQVRVKKNSCHIAPSMQQSVHDCHAPYSWELEDMGSYSPGWNHSVDGNASLNLHSPWAYQSQGVLRTYPIWGSVKLYRGGGFVMDLGPDLLNSRRSLQYLYDNTWFDMYTQAIFVEFTVYNANVNLFCIVTLMMETTAIGAFQFRSELQSVRLYQSTGGLIIFVMASEVIYFLFIIYYMFVQGKLMKQQKWTYFKSKWNLLELAIIILSWSALSVFIKRTLLGKRDVDFYQNNKDRFASFHETAKADSVLGYLIAFLVLLATVKLWHLLRLNPKLHMITATLQRAWTDISGFLVVMTIMFLAYSISSNLMYGWKLHSYRTLLDATQTMVSLQLGIFNYEEVLNYNPVLGAFLIGSCIVFMTFVVLNLFISVILVAFSQEQIHHEPSEEEEIVDLMLMKLCSLFGLKCKKQESDMAKLLLSQNTRFLH</sequence>
<dbReference type="GeneTree" id="ENSGT00940000164905"/>
<dbReference type="Pfam" id="PF00059">
    <property type="entry name" value="Lectin_C"/>
    <property type="match status" value="1"/>
</dbReference>
<dbReference type="Ensembl" id="ENSATET00000007831.2">
    <property type="protein sequence ID" value="ENSATEP00000007704.2"/>
    <property type="gene ID" value="ENSATEG00000005095.2"/>
</dbReference>
<feature type="chain" id="PRO_5030079487" evidence="15">
    <location>
        <begin position="20"/>
        <end position="2266"/>
    </location>
</feature>
<dbReference type="InterPro" id="IPR003915">
    <property type="entry name" value="PKD_2"/>
</dbReference>
<dbReference type="SUPFAM" id="SSF49723">
    <property type="entry name" value="Lipase/lipooxygenase domain (PLAT/LH2 domain)"/>
    <property type="match status" value="1"/>
</dbReference>
<keyword evidence="10" id="KW-0325">Glycoprotein</keyword>
<evidence type="ECO:0000259" key="19">
    <source>
        <dbReference type="PROSITE" id="PS50228"/>
    </source>
</evidence>
<dbReference type="InterPro" id="IPR057244">
    <property type="entry name" value="GAIN_B"/>
</dbReference>
<dbReference type="GO" id="GO:0005509">
    <property type="term" value="F:calcium ion binding"/>
    <property type="evidence" value="ECO:0007669"/>
    <property type="project" value="InterPro"/>
</dbReference>
<feature type="transmembrane region" description="Helical" evidence="14">
    <location>
        <begin position="2128"/>
        <end position="2152"/>
    </location>
</feature>
<dbReference type="CDD" id="cd01752">
    <property type="entry name" value="PLAT_polycystin"/>
    <property type="match status" value="1"/>
</dbReference>
<keyword evidence="6" id="KW-0677">Repeat</keyword>
<dbReference type="PROSITE" id="PS50228">
    <property type="entry name" value="SUEL_LECTIN"/>
    <property type="match status" value="1"/>
</dbReference>
<comment type="subcellular location">
    <subcellularLocation>
        <location evidence="1">Membrane</location>
        <topology evidence="1">Multi-pass membrane protein</topology>
    </subcellularLocation>
</comment>
<dbReference type="Gene3D" id="2.60.60.20">
    <property type="entry name" value="PLAT/LH2 domain"/>
    <property type="match status" value="1"/>
</dbReference>
<keyword evidence="3 14" id="KW-0812">Transmembrane</keyword>
<dbReference type="Proteomes" id="UP000265040">
    <property type="component" value="Chromosome 3"/>
</dbReference>
<evidence type="ECO:0000259" key="17">
    <source>
        <dbReference type="PROSITE" id="PS50095"/>
    </source>
</evidence>
<feature type="domain" description="SUEL-type lectin" evidence="19">
    <location>
        <begin position="161"/>
        <end position="253"/>
    </location>
</feature>
<reference evidence="20" key="1">
    <citation type="submission" date="2021-04" db="EMBL/GenBank/DDBJ databases">
        <authorList>
            <consortium name="Wellcome Sanger Institute Data Sharing"/>
        </authorList>
    </citation>
    <scope>NUCLEOTIDE SEQUENCE [LARGE SCALE GENOMIC DNA]</scope>
</reference>
<name>A0A3Q1HK07_ANATE</name>
<feature type="region of interest" description="Disordered" evidence="13">
    <location>
        <begin position="1419"/>
        <end position="1447"/>
    </location>
</feature>
<feature type="transmembrane region" description="Helical" evidence="14">
    <location>
        <begin position="1999"/>
        <end position="2019"/>
    </location>
</feature>
<dbReference type="InterPro" id="IPR042060">
    <property type="entry name" value="PLAT_polycystin1"/>
</dbReference>
<feature type="disulfide bond" evidence="11">
    <location>
        <begin position="1849"/>
        <end position="1862"/>
    </location>
</feature>
<dbReference type="Pfam" id="PF20519">
    <property type="entry name" value="Polycystin_dom"/>
    <property type="match status" value="1"/>
</dbReference>
<feature type="transmembrane region" description="Helical" evidence="14">
    <location>
        <begin position="1142"/>
        <end position="1163"/>
    </location>
</feature>
<dbReference type="Gene3D" id="2.60.120.740">
    <property type="match status" value="1"/>
</dbReference>
<evidence type="ECO:0000256" key="5">
    <source>
        <dbReference type="ARBA" id="ARBA00022734"/>
    </source>
</evidence>
<feature type="transmembrane region" description="Helical" evidence="14">
    <location>
        <begin position="2039"/>
        <end position="2056"/>
    </location>
</feature>
<keyword evidence="5" id="KW-0430">Lectin</keyword>
<protein>
    <submittedName>
        <fullName evidence="20">Uncharacterized protein</fullName>
    </submittedName>
</protein>
<keyword evidence="7 14" id="KW-1133">Transmembrane helix</keyword>
<dbReference type="SUPFAM" id="SSF49299">
    <property type="entry name" value="PKD domain"/>
    <property type="match status" value="1"/>
</dbReference>
<feature type="transmembrane region" description="Helical" evidence="14">
    <location>
        <begin position="2186"/>
        <end position="2215"/>
    </location>
</feature>
<dbReference type="SMART" id="SM00303">
    <property type="entry name" value="GPS"/>
    <property type="match status" value="1"/>
</dbReference>
<dbReference type="GO" id="GO:0016020">
    <property type="term" value="C:membrane"/>
    <property type="evidence" value="ECO:0007669"/>
    <property type="project" value="UniProtKB-SubCell"/>
</dbReference>
<dbReference type="CDD" id="cd22831">
    <property type="entry name" value="Gal_Rha_Lectin_PKD1L2"/>
    <property type="match status" value="1"/>
</dbReference>
<feature type="transmembrane region" description="Helical" evidence="14">
    <location>
        <begin position="1661"/>
        <end position="1694"/>
    </location>
</feature>
<dbReference type="Gene3D" id="3.10.100.10">
    <property type="entry name" value="Mannose-Binding Protein A, subunit A"/>
    <property type="match status" value="1"/>
</dbReference>
<evidence type="ECO:0000259" key="16">
    <source>
        <dbReference type="PROSITE" id="PS50041"/>
    </source>
</evidence>
<dbReference type="STRING" id="64144.ENSATEP00000007704"/>
<organism evidence="20 21">
    <name type="scientific">Anabas testudineus</name>
    <name type="common">Climbing perch</name>
    <name type="synonym">Anthias testudineus</name>
    <dbReference type="NCBI Taxonomy" id="64144"/>
    <lineage>
        <taxon>Eukaryota</taxon>
        <taxon>Metazoa</taxon>
        <taxon>Chordata</taxon>
        <taxon>Craniata</taxon>
        <taxon>Vertebrata</taxon>
        <taxon>Euteleostomi</taxon>
        <taxon>Actinopterygii</taxon>
        <taxon>Neopterygii</taxon>
        <taxon>Teleostei</taxon>
        <taxon>Neoteleostei</taxon>
        <taxon>Acanthomorphata</taxon>
        <taxon>Anabantaria</taxon>
        <taxon>Anabantiformes</taxon>
        <taxon>Anabantoidei</taxon>
        <taxon>Anabantidae</taxon>
        <taxon>Anabas</taxon>
    </lineage>
</organism>
<dbReference type="GO" id="GO:0030246">
    <property type="term" value="F:carbohydrate binding"/>
    <property type="evidence" value="ECO:0007669"/>
    <property type="project" value="UniProtKB-KW"/>
</dbReference>
<dbReference type="InterPro" id="IPR013122">
    <property type="entry name" value="PKD1_2_channel"/>
</dbReference>
<dbReference type="Gene3D" id="1.10.287.70">
    <property type="match status" value="1"/>
</dbReference>
<evidence type="ECO:0000256" key="13">
    <source>
        <dbReference type="SAM" id="MobiDB-lite"/>
    </source>
</evidence>
<feature type="domain" description="PLAT" evidence="17">
    <location>
        <begin position="1187"/>
        <end position="1304"/>
    </location>
</feature>
<dbReference type="InterPro" id="IPR000922">
    <property type="entry name" value="Lectin_gal-bd_dom"/>
</dbReference>
<dbReference type="Pfam" id="PF01825">
    <property type="entry name" value="GPS"/>
    <property type="match status" value="1"/>
</dbReference>
<keyword evidence="8 14" id="KW-0472">Membrane</keyword>
<evidence type="ECO:0000256" key="15">
    <source>
        <dbReference type="SAM" id="SignalP"/>
    </source>
</evidence>
<dbReference type="InterPro" id="IPR001304">
    <property type="entry name" value="C-type_lectin-like"/>
</dbReference>
<dbReference type="PROSITE" id="PS50221">
    <property type="entry name" value="GAIN_B"/>
    <property type="match status" value="1"/>
</dbReference>
<feature type="transmembrane region" description="Helical" evidence="14">
    <location>
        <begin position="1390"/>
        <end position="1412"/>
    </location>
</feature>
<evidence type="ECO:0000256" key="14">
    <source>
        <dbReference type="SAM" id="Phobius"/>
    </source>
</evidence>
<dbReference type="InterPro" id="IPR000203">
    <property type="entry name" value="GPS"/>
</dbReference>
<reference evidence="20" key="3">
    <citation type="submission" date="2025-09" db="UniProtKB">
        <authorList>
            <consortium name="Ensembl"/>
        </authorList>
    </citation>
    <scope>IDENTIFICATION</scope>
</reference>
<dbReference type="SUPFAM" id="SSF56436">
    <property type="entry name" value="C-type lectin-like"/>
    <property type="match status" value="1"/>
</dbReference>
<evidence type="ECO:0000313" key="21">
    <source>
        <dbReference type="Proteomes" id="UP000265040"/>
    </source>
</evidence>
<dbReference type="PRINTS" id="PR01433">
    <property type="entry name" value="POLYCYSTIN2"/>
</dbReference>
<dbReference type="PROSITE" id="PS50095">
    <property type="entry name" value="PLAT"/>
    <property type="match status" value="1"/>
</dbReference>
<dbReference type="FunFam" id="2.60.60.20:FF:000008">
    <property type="entry name" value="Polycystic kidney disease 1-like 2, isoform CRA_a"/>
    <property type="match status" value="1"/>
</dbReference>
<keyword evidence="4 15" id="KW-0732">Signal</keyword>
<dbReference type="InterPro" id="IPR051223">
    <property type="entry name" value="Polycystin"/>
</dbReference>
<dbReference type="SMART" id="SM00308">
    <property type="entry name" value="LH2"/>
    <property type="match status" value="1"/>
</dbReference>
<dbReference type="InterPro" id="IPR016187">
    <property type="entry name" value="CTDL_fold"/>
</dbReference>
<evidence type="ECO:0000256" key="7">
    <source>
        <dbReference type="ARBA" id="ARBA00022989"/>
    </source>
</evidence>
<feature type="signal peptide" evidence="15">
    <location>
        <begin position="1"/>
        <end position="19"/>
    </location>
</feature>
<dbReference type="GO" id="GO:0005262">
    <property type="term" value="F:calcium channel activity"/>
    <property type="evidence" value="ECO:0007669"/>
    <property type="project" value="TreeGrafter"/>
</dbReference>
<evidence type="ECO:0000256" key="3">
    <source>
        <dbReference type="ARBA" id="ARBA00022692"/>
    </source>
</evidence>
<evidence type="ECO:0000256" key="4">
    <source>
        <dbReference type="ARBA" id="ARBA00022729"/>
    </source>
</evidence>
<evidence type="ECO:0000256" key="12">
    <source>
        <dbReference type="PROSITE-ProRule" id="PRU00152"/>
    </source>
</evidence>
<dbReference type="Gene3D" id="2.60.220.50">
    <property type="match status" value="1"/>
</dbReference>
<dbReference type="OrthoDB" id="10264154at2759"/>
<comment type="caution">
    <text evidence="12">Lacks conserved residue(s) required for the propagation of feature annotation.</text>
</comment>
<evidence type="ECO:0000256" key="11">
    <source>
        <dbReference type="PIRSR" id="PIRSR603915-2"/>
    </source>
</evidence>
<dbReference type="InterPro" id="IPR016186">
    <property type="entry name" value="C-type_lectin-like/link_sf"/>
</dbReference>
<dbReference type="InterPro" id="IPR035986">
    <property type="entry name" value="PKD_dom_sf"/>
</dbReference>
<dbReference type="PANTHER" id="PTHR10877">
    <property type="entry name" value="POLYCYSTIN FAMILY MEMBER"/>
    <property type="match status" value="1"/>
</dbReference>
<feature type="transmembrane region" description="Helical" evidence="14">
    <location>
        <begin position="1350"/>
        <end position="1370"/>
    </location>
</feature>
<evidence type="ECO:0000256" key="2">
    <source>
        <dbReference type="ARBA" id="ARBA00007200"/>
    </source>
</evidence>
<dbReference type="CDD" id="cd00037">
    <property type="entry name" value="CLECT"/>
    <property type="match status" value="1"/>
</dbReference>
<proteinExistence type="inferred from homology"/>
<dbReference type="FunFam" id="1.10.287.70:FF:000086">
    <property type="entry name" value="Polycystic kidney disease 2"/>
    <property type="match status" value="1"/>
</dbReference>
<feature type="domain" description="GAIN-B" evidence="18">
    <location>
        <begin position="960"/>
        <end position="1129"/>
    </location>
</feature>
<accession>A0A3Q1HK07</accession>
<feature type="transmembrane region" description="Helical" evidence="14">
    <location>
        <begin position="1753"/>
        <end position="1775"/>
    </location>
</feature>
<feature type="transmembrane region" description="Helical" evidence="14">
    <location>
        <begin position="1627"/>
        <end position="1649"/>
    </location>
</feature>
<evidence type="ECO:0000256" key="10">
    <source>
        <dbReference type="ARBA" id="ARBA00023180"/>
    </source>
</evidence>
<feature type="domain" description="C-type lectin" evidence="16">
    <location>
        <begin position="34"/>
        <end position="153"/>
    </location>
</feature>
<dbReference type="InterPro" id="IPR036392">
    <property type="entry name" value="PLAT/LH2_dom_sf"/>
</dbReference>
<evidence type="ECO:0000313" key="20">
    <source>
        <dbReference type="Ensembl" id="ENSATEP00000007704.2"/>
    </source>
</evidence>
<dbReference type="Pfam" id="PF01477">
    <property type="entry name" value="PLAT"/>
    <property type="match status" value="1"/>
</dbReference>
<dbReference type="FunCoup" id="A0A3Q1HK07">
    <property type="interactions" value="892"/>
</dbReference>
<feature type="transmembrane region" description="Helical" evidence="14">
    <location>
        <begin position="2088"/>
        <end position="2108"/>
    </location>
</feature>
<dbReference type="PROSITE" id="PS50041">
    <property type="entry name" value="C_TYPE_LECTIN_2"/>
    <property type="match status" value="1"/>
</dbReference>
<evidence type="ECO:0000256" key="9">
    <source>
        <dbReference type="ARBA" id="ARBA00023157"/>
    </source>
</evidence>
<dbReference type="InParanoid" id="A0A3Q1HK07"/>